<dbReference type="Proteomes" id="UP001145742">
    <property type="component" value="Unassembled WGS sequence"/>
</dbReference>
<feature type="compositionally biased region" description="Basic and acidic residues" evidence="1">
    <location>
        <begin position="87"/>
        <end position="105"/>
    </location>
</feature>
<organism evidence="2 3">
    <name type="scientific">Willisornis vidua</name>
    <name type="common">Xingu scale-backed antbird</name>
    <dbReference type="NCBI Taxonomy" id="1566151"/>
    <lineage>
        <taxon>Eukaryota</taxon>
        <taxon>Metazoa</taxon>
        <taxon>Chordata</taxon>
        <taxon>Craniata</taxon>
        <taxon>Vertebrata</taxon>
        <taxon>Euteleostomi</taxon>
        <taxon>Archelosauria</taxon>
        <taxon>Archosauria</taxon>
        <taxon>Dinosauria</taxon>
        <taxon>Saurischia</taxon>
        <taxon>Theropoda</taxon>
        <taxon>Coelurosauria</taxon>
        <taxon>Aves</taxon>
        <taxon>Neognathae</taxon>
        <taxon>Neoaves</taxon>
        <taxon>Telluraves</taxon>
        <taxon>Australaves</taxon>
        <taxon>Passeriformes</taxon>
        <taxon>Thamnophilidae</taxon>
        <taxon>Willisornis</taxon>
    </lineage>
</organism>
<gene>
    <name evidence="2" type="ORF">WISP_136819</name>
</gene>
<evidence type="ECO:0000313" key="3">
    <source>
        <dbReference type="Proteomes" id="UP001145742"/>
    </source>
</evidence>
<comment type="caution">
    <text evidence="2">The sequence shown here is derived from an EMBL/GenBank/DDBJ whole genome shotgun (WGS) entry which is preliminary data.</text>
</comment>
<name>A0ABQ9CN85_9PASS</name>
<dbReference type="EMBL" id="WHWB01034686">
    <property type="protein sequence ID" value="KAJ7405928.1"/>
    <property type="molecule type" value="Genomic_DNA"/>
</dbReference>
<feature type="region of interest" description="Disordered" evidence="1">
    <location>
        <begin position="75"/>
        <end position="128"/>
    </location>
</feature>
<keyword evidence="3" id="KW-1185">Reference proteome</keyword>
<sequence length="151" mass="16816">MLIHTSLEDTNIATVSFLGETENNRLVEFPLASALATELDAPGGKDQALRNPGMEEHDKLIDNRTSQSRCGHGLLNCPIARKGPSNIKDKGGTRDHVKELSENPKSRLRRQLYEFGDSPRQTKTSDYAIVSRLAKERVKGSDRHEGQMEFA</sequence>
<protein>
    <submittedName>
        <fullName evidence="2">Uncharacterized protein</fullName>
    </submittedName>
</protein>
<accession>A0ABQ9CN85</accession>
<reference evidence="2" key="1">
    <citation type="submission" date="2019-10" db="EMBL/GenBank/DDBJ databases">
        <authorList>
            <person name="Soares A.E.R."/>
            <person name="Aleixo A."/>
            <person name="Schneider P."/>
            <person name="Miyaki C.Y."/>
            <person name="Schneider M.P."/>
            <person name="Mello C."/>
            <person name="Vasconcelos A.T.R."/>
        </authorList>
    </citation>
    <scope>NUCLEOTIDE SEQUENCE</scope>
    <source>
        <tissue evidence="2">Muscle</tissue>
    </source>
</reference>
<evidence type="ECO:0000256" key="1">
    <source>
        <dbReference type="SAM" id="MobiDB-lite"/>
    </source>
</evidence>
<proteinExistence type="predicted"/>
<evidence type="ECO:0000313" key="2">
    <source>
        <dbReference type="EMBL" id="KAJ7405928.1"/>
    </source>
</evidence>